<protein>
    <submittedName>
        <fullName evidence="1">Uncharacterized protein</fullName>
    </submittedName>
</protein>
<sequence length="166" mass="19984">MTNETEVKRSEMIDRLITTKVLHQIFDYMNIEYKEERYNDIDMSVTANTYHAETKTFSIDFTMDIEIKSRKCFVSTYNTSLMEVDKYNSLLQYNNDYKVYSVIYPLNNIVYLFNLNRINFNTIEKMNMQLPNETLTTDKIKYVNTECYMLPFELGTLFEFDCSKYY</sequence>
<dbReference type="AlphaFoldDB" id="A0A5J4RXE7"/>
<gene>
    <name evidence="1" type="ORF">EZS27_013380</name>
</gene>
<accession>A0A5J4RXE7</accession>
<proteinExistence type="predicted"/>
<name>A0A5J4RXE7_9ZZZZ</name>
<organism evidence="1">
    <name type="scientific">termite gut metagenome</name>
    <dbReference type="NCBI Taxonomy" id="433724"/>
    <lineage>
        <taxon>unclassified sequences</taxon>
        <taxon>metagenomes</taxon>
        <taxon>organismal metagenomes</taxon>
    </lineage>
</organism>
<reference evidence="1" key="1">
    <citation type="submission" date="2019-03" db="EMBL/GenBank/DDBJ databases">
        <title>Single cell metagenomics reveals metabolic interactions within the superorganism composed of flagellate Streblomastix strix and complex community of Bacteroidetes bacteria on its surface.</title>
        <authorList>
            <person name="Treitli S.C."/>
            <person name="Kolisko M."/>
            <person name="Husnik F."/>
            <person name="Keeling P."/>
            <person name="Hampl V."/>
        </authorList>
    </citation>
    <scope>NUCLEOTIDE SEQUENCE</scope>
    <source>
        <strain evidence="1">STM</strain>
    </source>
</reference>
<dbReference type="EMBL" id="SNRY01000600">
    <property type="protein sequence ID" value="KAA6338637.1"/>
    <property type="molecule type" value="Genomic_DNA"/>
</dbReference>
<evidence type="ECO:0000313" key="1">
    <source>
        <dbReference type="EMBL" id="KAA6338637.1"/>
    </source>
</evidence>
<comment type="caution">
    <text evidence="1">The sequence shown here is derived from an EMBL/GenBank/DDBJ whole genome shotgun (WGS) entry which is preliminary data.</text>
</comment>